<protein>
    <submittedName>
        <fullName evidence="1">Uncharacterized protein</fullName>
    </submittedName>
</protein>
<dbReference type="EMBL" id="CM008050">
    <property type="protein sequence ID" value="PVH38715.1"/>
    <property type="molecule type" value="Genomic_DNA"/>
</dbReference>
<dbReference type="Gramene" id="PVH38715">
    <property type="protein sequence ID" value="PVH38715"/>
    <property type="gene ID" value="PAHAL_5G332900"/>
</dbReference>
<gene>
    <name evidence="1" type="ORF">PAHAL_5G332900</name>
</gene>
<organism evidence="1">
    <name type="scientific">Panicum hallii</name>
    <dbReference type="NCBI Taxonomy" id="206008"/>
    <lineage>
        <taxon>Eukaryota</taxon>
        <taxon>Viridiplantae</taxon>
        <taxon>Streptophyta</taxon>
        <taxon>Embryophyta</taxon>
        <taxon>Tracheophyta</taxon>
        <taxon>Spermatophyta</taxon>
        <taxon>Magnoliopsida</taxon>
        <taxon>Liliopsida</taxon>
        <taxon>Poales</taxon>
        <taxon>Poaceae</taxon>
        <taxon>PACMAD clade</taxon>
        <taxon>Panicoideae</taxon>
        <taxon>Panicodae</taxon>
        <taxon>Paniceae</taxon>
        <taxon>Panicinae</taxon>
        <taxon>Panicum</taxon>
        <taxon>Panicum sect. Panicum</taxon>
    </lineage>
</organism>
<evidence type="ECO:0000313" key="1">
    <source>
        <dbReference type="EMBL" id="PVH38715.1"/>
    </source>
</evidence>
<reference evidence="1" key="1">
    <citation type="submission" date="2018-04" db="EMBL/GenBank/DDBJ databases">
        <title>WGS assembly of Panicum hallii.</title>
        <authorList>
            <person name="Lovell J."/>
            <person name="Jenkins J."/>
            <person name="Lowry D."/>
            <person name="Mamidi S."/>
            <person name="Sreedasyam A."/>
            <person name="Weng X."/>
            <person name="Barry K."/>
            <person name="Bonette J."/>
            <person name="Campitelli B."/>
            <person name="Daum C."/>
            <person name="Gordon S."/>
            <person name="Gould B."/>
            <person name="Lipzen A."/>
            <person name="Macqueen A."/>
            <person name="Palacio-Mejia J."/>
            <person name="Plott C."/>
            <person name="Shakirov E."/>
            <person name="Shu S."/>
            <person name="Yoshinaga Y."/>
            <person name="Zane M."/>
            <person name="Rokhsar D."/>
            <person name="Grimwood J."/>
            <person name="Schmutz J."/>
            <person name="Juenger T."/>
        </authorList>
    </citation>
    <scope>NUCLEOTIDE SEQUENCE [LARGE SCALE GENOMIC DNA]</scope>
    <source>
        <strain evidence="1">FIL2</strain>
    </source>
</reference>
<name>A0A2T8IM15_9POAL</name>
<sequence>MRYLTPVISNPEVNRTLATLRKVELGFLGLIVEKSTDKSSLLSLYRTVHEIFTSYGSSFNYFEGILFLVRESPPFFHSVPKTK</sequence>
<dbReference type="AlphaFoldDB" id="A0A2T8IM15"/>
<proteinExistence type="predicted"/>
<accession>A0A2T8IM15</accession>
<dbReference type="Proteomes" id="UP000243499">
    <property type="component" value="Chromosome 5"/>
</dbReference>